<evidence type="ECO:0000313" key="2">
    <source>
        <dbReference type="Proteomes" id="UP000223777"/>
    </source>
</evidence>
<protein>
    <recommendedName>
        <fullName evidence="3">Peptidase C39-like domain-containing protein</fullName>
    </recommendedName>
</protein>
<evidence type="ECO:0008006" key="3">
    <source>
        <dbReference type="Google" id="ProtNLM"/>
    </source>
</evidence>
<accession>A0A2B9Q2Y5</accession>
<sequence length="358" mass="40762">MKKGLQILFSMILAITLLFSFNFESSFAQNQDKEIDISSAQKIANEYLKKIGENADTPWSKGTLEQPKKLYDLDGNLTSYIFQVKVGEIDSGYMIVSAISEFPGVLESTREGKTPYENIKEGDAIYVGPLLHYGKEKNGNIKDLKSKKTLSKNSIKSKGPLDKHNIKNLAQKTKKQEEELQTIYPQAISNYTNKMINGVPDYTWYLGCAPTSGANIVQYWAEHGYSRLGPDSGNMLINHLAYEMKTNSTGGTTVNNMRLGMLNFWKMKGYNPSVTTYSGTFAKHKEEILAGRPSWLTTENHPVWTDHALTGVGVEEFYNDYTLQWYRNVIVHDTWDNTPKDYWIQWSSYFDFVISIRP</sequence>
<dbReference type="Proteomes" id="UP000223777">
    <property type="component" value="Unassembled WGS sequence"/>
</dbReference>
<dbReference type="AlphaFoldDB" id="A0A2B9Q2Y5"/>
<gene>
    <name evidence="1" type="ORF">CN984_10975</name>
</gene>
<organism evidence="1 2">
    <name type="scientific">Bacillus cereus</name>
    <dbReference type="NCBI Taxonomy" id="1396"/>
    <lineage>
        <taxon>Bacteria</taxon>
        <taxon>Bacillati</taxon>
        <taxon>Bacillota</taxon>
        <taxon>Bacilli</taxon>
        <taxon>Bacillales</taxon>
        <taxon>Bacillaceae</taxon>
        <taxon>Bacillus</taxon>
        <taxon>Bacillus cereus group</taxon>
    </lineage>
</organism>
<proteinExistence type="predicted"/>
<comment type="caution">
    <text evidence="1">The sequence shown here is derived from an EMBL/GenBank/DDBJ whole genome shotgun (WGS) entry which is preliminary data.</text>
</comment>
<evidence type="ECO:0000313" key="1">
    <source>
        <dbReference type="EMBL" id="PGO30042.1"/>
    </source>
</evidence>
<dbReference type="InterPro" id="IPR038765">
    <property type="entry name" value="Papain-like_cys_pep_sf"/>
</dbReference>
<dbReference type="SUPFAM" id="SSF54001">
    <property type="entry name" value="Cysteine proteinases"/>
    <property type="match status" value="1"/>
</dbReference>
<dbReference type="EMBL" id="NUIL01000013">
    <property type="protein sequence ID" value="PGO30042.1"/>
    <property type="molecule type" value="Genomic_DNA"/>
</dbReference>
<dbReference type="RefSeq" id="WP_098764194.1">
    <property type="nucleotide sequence ID" value="NZ_NUIL01000013.1"/>
</dbReference>
<name>A0A2B9Q2Y5_BACCE</name>
<reference evidence="1 2" key="1">
    <citation type="submission" date="2017-09" db="EMBL/GenBank/DDBJ databases">
        <title>Large-scale bioinformatics analysis of Bacillus genomes uncovers conserved roles of natural products in bacterial physiology.</title>
        <authorList>
            <consortium name="Agbiome Team Llc"/>
            <person name="Bleich R.M."/>
            <person name="Grubbs K.J."/>
            <person name="Santa Maria K.C."/>
            <person name="Allen S.E."/>
            <person name="Farag S."/>
            <person name="Shank E.A."/>
            <person name="Bowers A."/>
        </authorList>
    </citation>
    <scope>NUCLEOTIDE SEQUENCE [LARGE SCALE GENOMIC DNA]</scope>
    <source>
        <strain evidence="1 2">AFS050027</strain>
    </source>
</reference>